<evidence type="ECO:0000313" key="2">
    <source>
        <dbReference type="EMBL" id="ALC81269.1"/>
    </source>
</evidence>
<dbReference type="STRING" id="1441095.AM592_06430"/>
<keyword evidence="1" id="KW-0472">Membrane</keyword>
<proteinExistence type="predicted"/>
<keyword evidence="3" id="KW-1185">Reference proteome</keyword>
<evidence type="ECO:0000313" key="3">
    <source>
        <dbReference type="Proteomes" id="UP000067625"/>
    </source>
</evidence>
<sequence>MIIPEEAAKKIDDIYKSLVFANQKDHEIWFEYVFLSWQWWFCVIFTIIPWVLWWKCRKKESTNRLLYGAFFIMLISMFFDSFGAELGFWDYRYEPVPFLPSFTPWDLSLLPVIFLVLVQIKPNISPILKAIFYSVLSSFIGEPFFEWLGFYKSINWTFLFSLPIHFLIFLIGYSLVTSKNFEELKPK</sequence>
<keyword evidence="1" id="KW-0812">Transmembrane</keyword>
<name>A0A0M5J9R4_9BACI</name>
<reference evidence="2 3" key="2">
    <citation type="journal article" date="2016" name="Int. J. Syst. Evol. Microbiol.">
        <title>Bacillus gobiensis sp. nov., isolated from a soil sample.</title>
        <authorList>
            <person name="Liu B."/>
            <person name="Liu G.H."/>
            <person name="Cetin S."/>
            <person name="Schumann P."/>
            <person name="Pan Z.Z."/>
            <person name="Chen Q.Q."/>
        </authorList>
    </citation>
    <scope>NUCLEOTIDE SEQUENCE [LARGE SCALE GENOMIC DNA]</scope>
    <source>
        <strain evidence="2 3">FJAT-4402</strain>
    </source>
</reference>
<organism evidence="2 3">
    <name type="scientific">Bacillus gobiensis</name>
    <dbReference type="NCBI Taxonomy" id="1441095"/>
    <lineage>
        <taxon>Bacteria</taxon>
        <taxon>Bacillati</taxon>
        <taxon>Bacillota</taxon>
        <taxon>Bacilli</taxon>
        <taxon>Bacillales</taxon>
        <taxon>Bacillaceae</taxon>
        <taxon>Bacillus</taxon>
    </lineage>
</organism>
<protein>
    <submittedName>
        <fullName evidence="2">Uncharacterized protein</fullName>
    </submittedName>
</protein>
<dbReference type="Proteomes" id="UP000067625">
    <property type="component" value="Chromosome"/>
</dbReference>
<gene>
    <name evidence="2" type="ORF">AM592_06430</name>
</gene>
<feature type="transmembrane region" description="Helical" evidence="1">
    <location>
        <begin position="37"/>
        <end position="53"/>
    </location>
</feature>
<dbReference type="EMBL" id="CP012600">
    <property type="protein sequence ID" value="ALC81269.1"/>
    <property type="molecule type" value="Genomic_DNA"/>
</dbReference>
<dbReference type="RefSeq" id="WP_053603022.1">
    <property type="nucleotide sequence ID" value="NZ_CP012600.1"/>
</dbReference>
<keyword evidence="1" id="KW-1133">Transmembrane helix</keyword>
<accession>A0A0M5J9R4</accession>
<dbReference type="PATRIC" id="fig|1441095.3.peg.1417"/>
<feature type="transmembrane region" description="Helical" evidence="1">
    <location>
        <begin position="65"/>
        <end position="82"/>
    </location>
</feature>
<dbReference type="OrthoDB" id="1679483at2"/>
<dbReference type="AlphaFoldDB" id="A0A0M5J9R4"/>
<dbReference type="InterPro" id="IPR048147">
    <property type="entry name" value="CBO0543-like"/>
</dbReference>
<feature type="transmembrane region" description="Helical" evidence="1">
    <location>
        <begin position="130"/>
        <end position="150"/>
    </location>
</feature>
<feature type="transmembrane region" description="Helical" evidence="1">
    <location>
        <begin position="156"/>
        <end position="176"/>
    </location>
</feature>
<feature type="transmembrane region" description="Helical" evidence="1">
    <location>
        <begin position="102"/>
        <end position="118"/>
    </location>
</feature>
<evidence type="ECO:0000256" key="1">
    <source>
        <dbReference type="SAM" id="Phobius"/>
    </source>
</evidence>
<dbReference type="NCBIfam" id="NF041644">
    <property type="entry name" value="CBO0543_fam"/>
    <property type="match status" value="1"/>
</dbReference>
<reference evidence="3" key="1">
    <citation type="submission" date="2015-08" db="EMBL/GenBank/DDBJ databases">
        <title>Genome sequencing project for genomic taxonomy and phylogenomics of Bacillus-like bacteria.</title>
        <authorList>
            <person name="Liu B."/>
            <person name="Wang J."/>
            <person name="Zhu Y."/>
            <person name="Liu G."/>
            <person name="Chen Q."/>
            <person name="Chen Z."/>
            <person name="Lan J."/>
            <person name="Che J."/>
            <person name="Ge C."/>
            <person name="Shi H."/>
            <person name="Pan Z."/>
            <person name="Liu X."/>
        </authorList>
    </citation>
    <scope>NUCLEOTIDE SEQUENCE [LARGE SCALE GENOMIC DNA]</scope>
    <source>
        <strain evidence="3">FJAT-4402</strain>
    </source>
</reference>